<evidence type="ECO:0000256" key="4">
    <source>
        <dbReference type="ARBA" id="ARBA00022538"/>
    </source>
</evidence>
<dbReference type="GO" id="GO:0012505">
    <property type="term" value="C:endomembrane system"/>
    <property type="evidence" value="ECO:0007669"/>
    <property type="project" value="UniProtKB-SubCell"/>
</dbReference>
<dbReference type="AlphaFoldDB" id="A0A8J6E782"/>
<keyword evidence="11" id="KW-0407">Ion channel</keyword>
<feature type="transmembrane region" description="Helical" evidence="12">
    <location>
        <begin position="97"/>
        <end position="116"/>
    </location>
</feature>
<gene>
    <name evidence="13" type="ORF">J8273_7765</name>
</gene>
<dbReference type="EMBL" id="JAHDYR010000064">
    <property type="protein sequence ID" value="KAG9390415.1"/>
    <property type="molecule type" value="Genomic_DNA"/>
</dbReference>
<keyword evidence="10 12" id="KW-0472">Membrane</keyword>
<evidence type="ECO:0000256" key="6">
    <source>
        <dbReference type="ARBA" id="ARBA00022826"/>
    </source>
</evidence>
<evidence type="ECO:0000256" key="10">
    <source>
        <dbReference type="ARBA" id="ARBA00023136"/>
    </source>
</evidence>
<keyword evidence="14" id="KW-1185">Reference proteome</keyword>
<evidence type="ECO:0000256" key="8">
    <source>
        <dbReference type="ARBA" id="ARBA00022989"/>
    </source>
</evidence>
<dbReference type="GO" id="GO:0005267">
    <property type="term" value="F:potassium channel activity"/>
    <property type="evidence" value="ECO:0007669"/>
    <property type="project" value="UniProtKB-KW"/>
</dbReference>
<evidence type="ECO:0000256" key="1">
    <source>
        <dbReference type="ARBA" id="ARBA00004127"/>
    </source>
</evidence>
<comment type="caution">
    <text evidence="13">The sequence shown here is derived from an EMBL/GenBank/DDBJ whole genome shotgun (WGS) entry which is preliminary data.</text>
</comment>
<sequence length="292" mass="32825">MTTGLGQLAMILGDKIPFIFIGNPSANDFFHWFNTIPMFPIVISAHILSVMSAWIPNRRNCSILYLYIIGFFMCFSGGSVAAFMGHSYPGWVDNPRLIIYYTVCFTFLVMPPRCVLLRFMNKTPIRYAFDVLGQLSKLDTIVVAMNLVSARHASNQFMVLLSGIVAGSVGALVAAWEARLQTRADTHTWANPARPVQATVMAAVVYYLVRLNPTSPFVLSELDARALVFWLLIAEVIYAKWFKVASIIRYSPIEVMRRLITMRPMETGHETFNRLLGVEEGAKPVTDDKKTN</sequence>
<keyword evidence="6" id="KW-0631">Potassium channel</keyword>
<feature type="transmembrane region" description="Helical" evidence="12">
    <location>
        <begin position="29"/>
        <end position="51"/>
    </location>
</feature>
<name>A0A8J6E782_9EUKA</name>
<evidence type="ECO:0000256" key="5">
    <source>
        <dbReference type="ARBA" id="ARBA00022692"/>
    </source>
</evidence>
<evidence type="ECO:0000256" key="11">
    <source>
        <dbReference type="ARBA" id="ARBA00023303"/>
    </source>
</evidence>
<evidence type="ECO:0000256" key="7">
    <source>
        <dbReference type="ARBA" id="ARBA00022958"/>
    </source>
</evidence>
<evidence type="ECO:0000256" key="2">
    <source>
        <dbReference type="ARBA" id="ARBA00005766"/>
    </source>
</evidence>
<keyword evidence="8 12" id="KW-1133">Transmembrane helix</keyword>
<feature type="transmembrane region" description="Helical" evidence="12">
    <location>
        <begin position="157"/>
        <end position="176"/>
    </location>
</feature>
<dbReference type="InterPro" id="IPR007866">
    <property type="entry name" value="TRIC_channel"/>
</dbReference>
<keyword evidence="5 12" id="KW-0812">Transmembrane</keyword>
<keyword evidence="9" id="KW-0406">Ion transport</keyword>
<organism evidence="13 14">
    <name type="scientific">Carpediemonas membranifera</name>
    <dbReference type="NCBI Taxonomy" id="201153"/>
    <lineage>
        <taxon>Eukaryota</taxon>
        <taxon>Metamonada</taxon>
        <taxon>Carpediemonas-like organisms</taxon>
        <taxon>Carpediemonas</taxon>
    </lineage>
</organism>
<comment type="similarity">
    <text evidence="2">Belongs to the TMEM38 family.</text>
</comment>
<proteinExistence type="inferred from homology"/>
<reference evidence="13" key="1">
    <citation type="submission" date="2021-05" db="EMBL/GenBank/DDBJ databases">
        <title>A free-living protist that lacks canonical eukaryotic 1 DNA replication and segregation systems.</title>
        <authorList>
            <person name="Salas-Leiva D.E."/>
            <person name="Tromer E.C."/>
            <person name="Curtis B.A."/>
            <person name="Jerlstrom-Hultqvist J."/>
            <person name="Kolisko M."/>
            <person name="Yi Z."/>
            <person name="Salas-Leiva J.S."/>
            <person name="Gallot-Lavallee L."/>
            <person name="Kops G.J.P.L."/>
            <person name="Archibald J.M."/>
            <person name="Simpson A.G.B."/>
            <person name="Roger A.J."/>
        </authorList>
    </citation>
    <scope>NUCLEOTIDE SEQUENCE</scope>
    <source>
        <strain evidence="13">BICM</strain>
    </source>
</reference>
<keyword evidence="7" id="KW-0630">Potassium</keyword>
<dbReference type="GO" id="GO:0016020">
    <property type="term" value="C:membrane"/>
    <property type="evidence" value="ECO:0007669"/>
    <property type="project" value="InterPro"/>
</dbReference>
<feature type="transmembrane region" description="Helical" evidence="12">
    <location>
        <begin position="227"/>
        <end position="248"/>
    </location>
</feature>
<keyword evidence="3" id="KW-0813">Transport</keyword>
<evidence type="ECO:0000256" key="12">
    <source>
        <dbReference type="SAM" id="Phobius"/>
    </source>
</evidence>
<accession>A0A8J6E782</accession>
<evidence type="ECO:0000256" key="9">
    <source>
        <dbReference type="ARBA" id="ARBA00023065"/>
    </source>
</evidence>
<evidence type="ECO:0000256" key="3">
    <source>
        <dbReference type="ARBA" id="ARBA00022448"/>
    </source>
</evidence>
<evidence type="ECO:0000313" key="14">
    <source>
        <dbReference type="Proteomes" id="UP000717585"/>
    </source>
</evidence>
<feature type="transmembrane region" description="Helical" evidence="12">
    <location>
        <begin position="63"/>
        <end position="85"/>
    </location>
</feature>
<comment type="subcellular location">
    <subcellularLocation>
        <location evidence="1">Endomembrane system</location>
        <topology evidence="1">Multi-pass membrane protein</topology>
    </subcellularLocation>
</comment>
<keyword evidence="4" id="KW-0633">Potassium transport</keyword>
<protein>
    <submittedName>
        <fullName evidence="13">TRIC channel</fullName>
    </submittedName>
</protein>
<dbReference type="GO" id="GO:0042802">
    <property type="term" value="F:identical protein binding"/>
    <property type="evidence" value="ECO:0007669"/>
    <property type="project" value="InterPro"/>
</dbReference>
<dbReference type="Pfam" id="PF05197">
    <property type="entry name" value="TRIC"/>
    <property type="match status" value="1"/>
</dbReference>
<evidence type="ECO:0000313" key="13">
    <source>
        <dbReference type="EMBL" id="KAG9390415.1"/>
    </source>
</evidence>
<dbReference type="Proteomes" id="UP000717585">
    <property type="component" value="Unassembled WGS sequence"/>
</dbReference>